<gene>
    <name evidence="3" type="ORF">GXP67_10065</name>
</gene>
<dbReference type="InterPro" id="IPR003313">
    <property type="entry name" value="AraC-bd"/>
</dbReference>
<dbReference type="KEGG" id="rhoz:GXP67_10065"/>
<dbReference type="RefSeq" id="WP_162443014.1">
    <property type="nucleotide sequence ID" value="NZ_CP048222.1"/>
</dbReference>
<dbReference type="CDD" id="cd02230">
    <property type="entry name" value="cupin_HP0902-like"/>
    <property type="match status" value="1"/>
</dbReference>
<dbReference type="Proteomes" id="UP000480178">
    <property type="component" value="Chromosome"/>
</dbReference>
<name>A0A6C0GGZ6_9BACT</name>
<keyword evidence="1" id="KW-0238">DNA-binding</keyword>
<evidence type="ECO:0000259" key="2">
    <source>
        <dbReference type="Pfam" id="PF02311"/>
    </source>
</evidence>
<feature type="domain" description="AraC-type arabinose-binding/dimerisation" evidence="2">
    <location>
        <begin position="49"/>
        <end position="98"/>
    </location>
</feature>
<dbReference type="PANTHER" id="PTHR37694">
    <property type="entry name" value="SLR8022 PROTEIN"/>
    <property type="match status" value="1"/>
</dbReference>
<evidence type="ECO:0000313" key="3">
    <source>
        <dbReference type="EMBL" id="QHT66970.1"/>
    </source>
</evidence>
<accession>A0A6C0GGZ6</accession>
<sequence length="103" mass="11303">MEKASVTRYSILEDFRYPTEGISSQALLNSGGGKAILYVFAQGAELKTHKANSDVLVVIQEGTATITLEEETFEALHGTCVVFKEGQLHSLKANEPFKMLLIK</sequence>
<dbReference type="InterPro" id="IPR011051">
    <property type="entry name" value="RmlC_Cupin_sf"/>
</dbReference>
<dbReference type="Gene3D" id="2.60.120.10">
    <property type="entry name" value="Jelly Rolls"/>
    <property type="match status" value="1"/>
</dbReference>
<organism evidence="3 4">
    <name type="scientific">Rhodocytophaga rosea</name>
    <dbReference type="NCBI Taxonomy" id="2704465"/>
    <lineage>
        <taxon>Bacteria</taxon>
        <taxon>Pseudomonadati</taxon>
        <taxon>Bacteroidota</taxon>
        <taxon>Cytophagia</taxon>
        <taxon>Cytophagales</taxon>
        <taxon>Rhodocytophagaceae</taxon>
        <taxon>Rhodocytophaga</taxon>
    </lineage>
</organism>
<dbReference type="Pfam" id="PF02311">
    <property type="entry name" value="AraC_binding"/>
    <property type="match status" value="1"/>
</dbReference>
<reference evidence="3 4" key="1">
    <citation type="submission" date="2020-01" db="EMBL/GenBank/DDBJ databases">
        <authorList>
            <person name="Kim M.K."/>
        </authorList>
    </citation>
    <scope>NUCLEOTIDE SEQUENCE [LARGE SCALE GENOMIC DNA]</scope>
    <source>
        <strain evidence="3 4">172606-1</strain>
    </source>
</reference>
<evidence type="ECO:0000256" key="1">
    <source>
        <dbReference type="ARBA" id="ARBA00023125"/>
    </source>
</evidence>
<dbReference type="EMBL" id="CP048222">
    <property type="protein sequence ID" value="QHT66970.1"/>
    <property type="molecule type" value="Genomic_DNA"/>
</dbReference>
<protein>
    <recommendedName>
        <fullName evidence="2">AraC-type arabinose-binding/dimerisation domain-containing protein</fullName>
    </recommendedName>
</protein>
<dbReference type="GO" id="GO:0003677">
    <property type="term" value="F:DNA binding"/>
    <property type="evidence" value="ECO:0007669"/>
    <property type="project" value="UniProtKB-KW"/>
</dbReference>
<proteinExistence type="predicted"/>
<keyword evidence="4" id="KW-1185">Reference proteome</keyword>
<dbReference type="AlphaFoldDB" id="A0A6C0GGZ6"/>
<dbReference type="InterPro" id="IPR014710">
    <property type="entry name" value="RmlC-like_jellyroll"/>
</dbReference>
<dbReference type="SUPFAM" id="SSF51182">
    <property type="entry name" value="RmlC-like cupins"/>
    <property type="match status" value="1"/>
</dbReference>
<dbReference type="PANTHER" id="PTHR37694:SF1">
    <property type="entry name" value="SLR8022 PROTEIN"/>
    <property type="match status" value="1"/>
</dbReference>
<dbReference type="GO" id="GO:0006355">
    <property type="term" value="P:regulation of DNA-templated transcription"/>
    <property type="evidence" value="ECO:0007669"/>
    <property type="project" value="InterPro"/>
</dbReference>
<evidence type="ECO:0000313" key="4">
    <source>
        <dbReference type="Proteomes" id="UP000480178"/>
    </source>
</evidence>